<dbReference type="InterPro" id="IPR036526">
    <property type="entry name" value="C-N_Hydrolase_sf"/>
</dbReference>
<dbReference type="Pfam" id="PF00795">
    <property type="entry name" value="CN_hydrolase"/>
    <property type="match status" value="1"/>
</dbReference>
<feature type="domain" description="CN hydrolase" evidence="1">
    <location>
        <begin position="7"/>
        <end position="67"/>
    </location>
</feature>
<gene>
    <name evidence="2" type="ORF">Sste5346_000220</name>
</gene>
<dbReference type="SUPFAM" id="SSF56317">
    <property type="entry name" value="Carbon-nitrogen hydrolase"/>
    <property type="match status" value="1"/>
</dbReference>
<reference evidence="2 3" key="1">
    <citation type="journal article" date="2024" name="IMA Fungus">
        <title>IMA Genome - F19 : A genome assembly and annotation guide to empower mycologists, including annotated draft genome sequences of Ceratocystis pirilliformis, Diaporthe australafricana, Fusarium ophioides, Paecilomyces lecythidis, and Sporothrix stenoceras.</title>
        <authorList>
            <person name="Aylward J."/>
            <person name="Wilson A.M."/>
            <person name="Visagie C.M."/>
            <person name="Spraker J."/>
            <person name="Barnes I."/>
            <person name="Buitendag C."/>
            <person name="Ceriani C."/>
            <person name="Del Mar Angel L."/>
            <person name="du Plessis D."/>
            <person name="Fuchs T."/>
            <person name="Gasser K."/>
            <person name="Kramer D."/>
            <person name="Li W."/>
            <person name="Munsamy K."/>
            <person name="Piso A."/>
            <person name="Price J.L."/>
            <person name="Sonnekus B."/>
            <person name="Thomas C."/>
            <person name="van der Nest A."/>
            <person name="van Dijk A."/>
            <person name="van Heerden A."/>
            <person name="van Vuuren N."/>
            <person name="Yilmaz N."/>
            <person name="Duong T.A."/>
            <person name="van der Merwe N.A."/>
            <person name="Wingfield M.J."/>
            <person name="Wingfield B.D."/>
        </authorList>
    </citation>
    <scope>NUCLEOTIDE SEQUENCE [LARGE SCALE GENOMIC DNA]</scope>
    <source>
        <strain evidence="2 3">CMW 5346</strain>
    </source>
</reference>
<dbReference type="Gene3D" id="3.60.110.10">
    <property type="entry name" value="Carbon-nitrogen hydrolase"/>
    <property type="match status" value="1"/>
</dbReference>
<protein>
    <recommendedName>
        <fullName evidence="1">CN hydrolase domain-containing protein</fullName>
    </recommendedName>
</protein>
<accession>A0ABR3ZT76</accession>
<sequence length="69" mass="7723">MEILIHRHKLRPSAKERDLWTDGKLDQIYAVTPSPPPIGRIGMLSCGEHTAPEATFIMQSQTEDIHLGS</sequence>
<comment type="caution">
    <text evidence="2">The sequence shown here is derived from an EMBL/GenBank/DDBJ whole genome shotgun (WGS) entry which is preliminary data.</text>
</comment>
<dbReference type="InterPro" id="IPR003010">
    <property type="entry name" value="C-N_Hydrolase"/>
</dbReference>
<keyword evidence="3" id="KW-1185">Reference proteome</keyword>
<evidence type="ECO:0000313" key="3">
    <source>
        <dbReference type="Proteomes" id="UP001583186"/>
    </source>
</evidence>
<dbReference type="EMBL" id="JAWCUI010000001">
    <property type="protein sequence ID" value="KAL1903591.1"/>
    <property type="molecule type" value="Genomic_DNA"/>
</dbReference>
<evidence type="ECO:0000259" key="1">
    <source>
        <dbReference type="Pfam" id="PF00795"/>
    </source>
</evidence>
<dbReference type="Proteomes" id="UP001583186">
    <property type="component" value="Unassembled WGS sequence"/>
</dbReference>
<proteinExistence type="predicted"/>
<organism evidence="2 3">
    <name type="scientific">Sporothrix stenoceras</name>
    <dbReference type="NCBI Taxonomy" id="5173"/>
    <lineage>
        <taxon>Eukaryota</taxon>
        <taxon>Fungi</taxon>
        <taxon>Dikarya</taxon>
        <taxon>Ascomycota</taxon>
        <taxon>Pezizomycotina</taxon>
        <taxon>Sordariomycetes</taxon>
        <taxon>Sordariomycetidae</taxon>
        <taxon>Ophiostomatales</taxon>
        <taxon>Ophiostomataceae</taxon>
        <taxon>Sporothrix</taxon>
    </lineage>
</organism>
<name>A0ABR3ZT76_9PEZI</name>
<evidence type="ECO:0000313" key="2">
    <source>
        <dbReference type="EMBL" id="KAL1903591.1"/>
    </source>
</evidence>